<name>A0A0L0DLL7_THETB</name>
<evidence type="ECO:0000313" key="3">
    <source>
        <dbReference type="EMBL" id="KNC53202.1"/>
    </source>
</evidence>
<gene>
    <name evidence="3" type="ORF">AMSG_09286</name>
</gene>
<feature type="compositionally biased region" description="Basic and acidic residues" evidence="2">
    <location>
        <begin position="152"/>
        <end position="163"/>
    </location>
</feature>
<feature type="region of interest" description="Disordered" evidence="2">
    <location>
        <begin position="121"/>
        <end position="163"/>
    </location>
</feature>
<dbReference type="EMBL" id="GL349479">
    <property type="protein sequence ID" value="KNC53202.1"/>
    <property type="molecule type" value="Genomic_DNA"/>
</dbReference>
<proteinExistence type="predicted"/>
<evidence type="ECO:0000256" key="2">
    <source>
        <dbReference type="SAM" id="MobiDB-lite"/>
    </source>
</evidence>
<sequence length="163" mass="17804">MTDAATRSATGPCPACGTRTVFCRLSSSDPPASRPPSVAELFAPPLPLLEQAVTNFKFQLRQALVLASRYADHAAVAQRAHRAASRATSLIDKYKEKNAALEAAARTATSRIAALEAELGVPASRASSRRRHHEPQQERTHLPSRVSHPRSHLRDFDFTDRAQ</sequence>
<dbReference type="GeneID" id="25567779"/>
<keyword evidence="4" id="KW-1185">Reference proteome</keyword>
<dbReference type="RefSeq" id="XP_013754672.1">
    <property type="nucleotide sequence ID" value="XM_013899218.1"/>
</dbReference>
<reference evidence="3 4" key="1">
    <citation type="submission" date="2010-05" db="EMBL/GenBank/DDBJ databases">
        <title>The Genome Sequence of Thecamonas trahens ATCC 50062.</title>
        <authorList>
            <consortium name="The Broad Institute Genome Sequencing Platform"/>
            <person name="Russ C."/>
            <person name="Cuomo C."/>
            <person name="Shea T."/>
            <person name="Young S.K."/>
            <person name="Zeng Q."/>
            <person name="Koehrsen M."/>
            <person name="Haas B."/>
            <person name="Borodovsky M."/>
            <person name="Guigo R."/>
            <person name="Alvarado L."/>
            <person name="Berlin A."/>
            <person name="Bochicchio J."/>
            <person name="Borenstein D."/>
            <person name="Chapman S."/>
            <person name="Chen Z."/>
            <person name="Freedman E."/>
            <person name="Gellesch M."/>
            <person name="Goldberg J."/>
            <person name="Griggs A."/>
            <person name="Gujja S."/>
            <person name="Heilman E."/>
            <person name="Heiman D."/>
            <person name="Hepburn T."/>
            <person name="Howarth C."/>
            <person name="Jen D."/>
            <person name="Larson L."/>
            <person name="Mehta T."/>
            <person name="Park D."/>
            <person name="Pearson M."/>
            <person name="Roberts A."/>
            <person name="Saif S."/>
            <person name="Shenoy N."/>
            <person name="Sisk P."/>
            <person name="Stolte C."/>
            <person name="Sykes S."/>
            <person name="Thomson T."/>
            <person name="Walk T."/>
            <person name="White J."/>
            <person name="Yandava C."/>
            <person name="Burger G."/>
            <person name="Gray M.W."/>
            <person name="Holland P.W.H."/>
            <person name="King N."/>
            <person name="Lang F.B.F."/>
            <person name="Roger A.J."/>
            <person name="Ruiz-Trillo I."/>
            <person name="Lander E."/>
            <person name="Nusbaum C."/>
        </authorList>
    </citation>
    <scope>NUCLEOTIDE SEQUENCE [LARGE SCALE GENOMIC DNA]</scope>
    <source>
        <strain evidence="3 4">ATCC 50062</strain>
    </source>
</reference>
<keyword evidence="1" id="KW-0175">Coiled coil</keyword>
<accession>A0A0L0DLL7</accession>
<protein>
    <submittedName>
        <fullName evidence="3">Uncharacterized protein</fullName>
    </submittedName>
</protein>
<organism evidence="3 4">
    <name type="scientific">Thecamonas trahens ATCC 50062</name>
    <dbReference type="NCBI Taxonomy" id="461836"/>
    <lineage>
        <taxon>Eukaryota</taxon>
        <taxon>Apusozoa</taxon>
        <taxon>Apusomonadida</taxon>
        <taxon>Apusomonadidae</taxon>
        <taxon>Thecamonas</taxon>
    </lineage>
</organism>
<dbReference type="AlphaFoldDB" id="A0A0L0DLL7"/>
<evidence type="ECO:0000313" key="4">
    <source>
        <dbReference type="Proteomes" id="UP000054408"/>
    </source>
</evidence>
<feature type="coiled-coil region" evidence="1">
    <location>
        <begin position="84"/>
        <end position="118"/>
    </location>
</feature>
<dbReference type="Proteomes" id="UP000054408">
    <property type="component" value="Unassembled WGS sequence"/>
</dbReference>
<evidence type="ECO:0000256" key="1">
    <source>
        <dbReference type="SAM" id="Coils"/>
    </source>
</evidence>